<evidence type="ECO:0000256" key="5">
    <source>
        <dbReference type="ARBA" id="ARBA00023288"/>
    </source>
</evidence>
<dbReference type="PANTHER" id="PTHR43649:SF33">
    <property type="entry name" value="POLYGALACTURONAN_RHAMNOGALACTURONAN-BINDING PROTEIN YTCQ"/>
    <property type="match status" value="1"/>
</dbReference>
<feature type="signal peptide" evidence="6">
    <location>
        <begin position="1"/>
        <end position="29"/>
    </location>
</feature>
<keyword evidence="5" id="KW-0449">Lipoprotein</keyword>
<keyword evidence="3" id="KW-0472">Membrane</keyword>
<dbReference type="Pfam" id="PF01547">
    <property type="entry name" value="SBP_bac_1"/>
    <property type="match status" value="1"/>
</dbReference>
<evidence type="ECO:0000256" key="2">
    <source>
        <dbReference type="ARBA" id="ARBA00022729"/>
    </source>
</evidence>
<comment type="caution">
    <text evidence="7">The sequence shown here is derived from an EMBL/GenBank/DDBJ whole genome shotgun (WGS) entry which is preliminary data.</text>
</comment>
<keyword evidence="4" id="KW-0564">Palmitate</keyword>
<gene>
    <name evidence="7" type="ORF">HNR61_008922</name>
</gene>
<dbReference type="EMBL" id="JACJIA010000021">
    <property type="protein sequence ID" value="MBA8957229.1"/>
    <property type="molecule type" value="Genomic_DNA"/>
</dbReference>
<dbReference type="AlphaFoldDB" id="A0A7W3LZI5"/>
<dbReference type="Proteomes" id="UP000572680">
    <property type="component" value="Unassembled WGS sequence"/>
</dbReference>
<keyword evidence="7" id="KW-0762">Sugar transport</keyword>
<dbReference type="InterPro" id="IPR006059">
    <property type="entry name" value="SBP"/>
</dbReference>
<name>A0A7W3LZI5_ACTNM</name>
<dbReference type="InterPro" id="IPR050490">
    <property type="entry name" value="Bact_solute-bd_prot1"/>
</dbReference>
<evidence type="ECO:0000256" key="1">
    <source>
        <dbReference type="ARBA" id="ARBA00022475"/>
    </source>
</evidence>
<evidence type="ECO:0000256" key="3">
    <source>
        <dbReference type="ARBA" id="ARBA00023136"/>
    </source>
</evidence>
<reference evidence="7 8" key="1">
    <citation type="submission" date="2020-08" db="EMBL/GenBank/DDBJ databases">
        <title>Genomic Encyclopedia of Type Strains, Phase IV (KMG-IV): sequencing the most valuable type-strain genomes for metagenomic binning, comparative biology and taxonomic classification.</title>
        <authorList>
            <person name="Goeker M."/>
        </authorList>
    </citation>
    <scope>NUCLEOTIDE SEQUENCE [LARGE SCALE GENOMIC DNA]</scope>
    <source>
        <strain evidence="7 8">DSM 44197</strain>
    </source>
</reference>
<dbReference type="PROSITE" id="PS51257">
    <property type="entry name" value="PROKAR_LIPOPROTEIN"/>
    <property type="match status" value="1"/>
</dbReference>
<dbReference type="SUPFAM" id="SSF53850">
    <property type="entry name" value="Periplasmic binding protein-like II"/>
    <property type="match status" value="1"/>
</dbReference>
<evidence type="ECO:0000313" key="7">
    <source>
        <dbReference type="EMBL" id="MBA8957229.1"/>
    </source>
</evidence>
<dbReference type="Gene3D" id="3.40.190.10">
    <property type="entry name" value="Periplasmic binding protein-like II"/>
    <property type="match status" value="1"/>
</dbReference>
<evidence type="ECO:0000313" key="8">
    <source>
        <dbReference type="Proteomes" id="UP000572680"/>
    </source>
</evidence>
<keyword evidence="2 6" id="KW-0732">Signal</keyword>
<proteinExistence type="predicted"/>
<sequence length="444" mass="47770">MSRRGPLPGLRSRLTAASAVAVAACLALAGCGGGSGGPSGGKGEITFWDGNASASGTPVWQQIIREFQNRNPDIKVKYVSFPIAQAQQKYDTAIASGGTPDVGLMSTSLLANVAGQQALDPLDDRLAGSPLNGRLSPKLLELVKAAGPDGKLYELPQTTNTGIVWYRSDWFKEKDLKPPTTWNDFYTAAEKLTDAGNNRFGFTIRGGAGSIAQALEFAYAQSGIPTFWDASGRTTVNDPRNVAAVEKTVALYKKNTPSADVNNDYLKMNAQFDGGSIGMMQHNLGSYIDHQKALAGKFAGTPVPPSPDGTYVLLSNPVGGLSVFKKSRNKDAAWKFAEFVSGREMNDLWNSKVGQIPANTESATAEWVKGNTTLETAVKVLNDPQTKIVQMPYHLPEFNAITKAESEPLYQKVLLGQMSAKDFLDRLAAKLNEAQAKYKQRRGD</sequence>
<evidence type="ECO:0000256" key="4">
    <source>
        <dbReference type="ARBA" id="ARBA00023139"/>
    </source>
</evidence>
<protein>
    <submittedName>
        <fullName evidence="7">Multiple sugar transport system substrate-binding protein</fullName>
    </submittedName>
</protein>
<keyword evidence="1" id="KW-1003">Cell membrane</keyword>
<dbReference type="CDD" id="cd13585">
    <property type="entry name" value="PBP2_TMBP_like"/>
    <property type="match status" value="1"/>
</dbReference>
<keyword evidence="8" id="KW-1185">Reference proteome</keyword>
<accession>A0A7W3LZI5</accession>
<dbReference type="RefSeq" id="WP_182849069.1">
    <property type="nucleotide sequence ID" value="NZ_BAAALP010000041.1"/>
</dbReference>
<evidence type="ECO:0000256" key="6">
    <source>
        <dbReference type="SAM" id="SignalP"/>
    </source>
</evidence>
<feature type="chain" id="PRO_5031248304" evidence="6">
    <location>
        <begin position="30"/>
        <end position="444"/>
    </location>
</feature>
<organism evidence="7 8">
    <name type="scientific">Actinomadura namibiensis</name>
    <dbReference type="NCBI Taxonomy" id="182080"/>
    <lineage>
        <taxon>Bacteria</taxon>
        <taxon>Bacillati</taxon>
        <taxon>Actinomycetota</taxon>
        <taxon>Actinomycetes</taxon>
        <taxon>Streptosporangiales</taxon>
        <taxon>Thermomonosporaceae</taxon>
        <taxon>Actinomadura</taxon>
    </lineage>
</organism>
<dbReference type="PANTHER" id="PTHR43649">
    <property type="entry name" value="ARABINOSE-BINDING PROTEIN-RELATED"/>
    <property type="match status" value="1"/>
</dbReference>
<keyword evidence="7" id="KW-0813">Transport</keyword>